<dbReference type="InterPro" id="IPR052895">
    <property type="entry name" value="HetReg/Transcr_Mod"/>
</dbReference>
<gene>
    <name evidence="2" type="ORF">Z519_00755</name>
</gene>
<dbReference type="OrthoDB" id="2157530at2759"/>
<accession>A0A0D2GL43</accession>
<dbReference type="InterPro" id="IPR010730">
    <property type="entry name" value="HET"/>
</dbReference>
<dbReference type="PANTHER" id="PTHR24148:SF64">
    <property type="entry name" value="HETEROKARYON INCOMPATIBILITY DOMAIN-CONTAINING PROTEIN"/>
    <property type="match status" value="1"/>
</dbReference>
<dbReference type="HOGENOM" id="CLU_004184_7_5_1"/>
<protein>
    <recommendedName>
        <fullName evidence="1">Heterokaryon incompatibility domain-containing protein</fullName>
    </recommendedName>
</protein>
<dbReference type="GeneID" id="27693683"/>
<sequence length="638" mass="72784">MEKFEYQDLPSEDHIRIMELLPGTNDDRIQINLASELRQDTIDTYVAISYTWDSLLDPIEIICCNKLMFISANLADALRAIRSKKSEASLRLWADAICIDQRSDSEEKNHQVKHMGEIYKNAQKVFVWLGSDNDSIAKDCFDMLKSWNLYLDKQLDVYKKPRKIPPLEPPRHLCNDAKQGEKLTKLMGLPWFRRVWVLQEAALAQECQLHWGNHHISLAELMEFACFFDGRPEIARLVGVDESTFQLWRIVFSCVYRTYGNTKSWRSDKPLIKALNEKHSPRSGLLLDILQVGKSFSATYAGDHIYAFLGNPLAFSDDGKLFLEPDYKKEEGEICFDAAVAFLKCRREARYLLCFVQHSSAGEVTGSCGPSWIPRWTKPVTDRTPWLTVGNLGLSLNAGGSVDRLQYRIQSGLGAERLLTVHGLVFDQLSWTSDILEPENFAVHSRQWDIKPRTSQLTCIDELWNAALLAYKQLSVPTEVTESSLFYEDYSYTLATGYRNGSLINLRDHRKWFKAYLRALRGPGRPGDRTDTGLPSRSQADDDSRYEMNLKNCMNQRLALTQLGRFALVPRFAEPGDTCCVFLGMVTPFIVREAEMVNGDGHKHHHLVGEAYVYGVMQGELVNALDRADIEKEEIVLT</sequence>
<dbReference type="PANTHER" id="PTHR24148">
    <property type="entry name" value="ANKYRIN REPEAT DOMAIN-CONTAINING PROTEIN 39 HOMOLOG-RELATED"/>
    <property type="match status" value="1"/>
</dbReference>
<evidence type="ECO:0000313" key="3">
    <source>
        <dbReference type="Proteomes" id="UP000053789"/>
    </source>
</evidence>
<feature type="domain" description="Heterokaryon incompatibility" evidence="1">
    <location>
        <begin position="45"/>
        <end position="200"/>
    </location>
</feature>
<dbReference type="RefSeq" id="XP_016625761.1">
    <property type="nucleotide sequence ID" value="XM_016758512.1"/>
</dbReference>
<evidence type="ECO:0000313" key="2">
    <source>
        <dbReference type="EMBL" id="KIW99092.1"/>
    </source>
</evidence>
<organism evidence="2 3">
    <name type="scientific">Cladophialophora bantiana (strain ATCC 10958 / CBS 173.52 / CDC B-1940 / NIH 8579)</name>
    <name type="common">Xylohypha bantiana</name>
    <dbReference type="NCBI Taxonomy" id="1442370"/>
    <lineage>
        <taxon>Eukaryota</taxon>
        <taxon>Fungi</taxon>
        <taxon>Dikarya</taxon>
        <taxon>Ascomycota</taxon>
        <taxon>Pezizomycotina</taxon>
        <taxon>Eurotiomycetes</taxon>
        <taxon>Chaetothyriomycetidae</taxon>
        <taxon>Chaetothyriales</taxon>
        <taxon>Herpotrichiellaceae</taxon>
        <taxon>Cladophialophora</taxon>
    </lineage>
</organism>
<dbReference type="EMBL" id="KN846980">
    <property type="protein sequence ID" value="KIW99092.1"/>
    <property type="molecule type" value="Genomic_DNA"/>
</dbReference>
<dbReference type="VEuPathDB" id="FungiDB:Z519_00755"/>
<reference evidence="2" key="1">
    <citation type="submission" date="2015-01" db="EMBL/GenBank/DDBJ databases">
        <title>The Genome Sequence of Cladophialophora bantiana CBS 173.52.</title>
        <authorList>
            <consortium name="The Broad Institute Genomics Platform"/>
            <person name="Cuomo C."/>
            <person name="de Hoog S."/>
            <person name="Gorbushina A."/>
            <person name="Stielow B."/>
            <person name="Teixiera M."/>
            <person name="Abouelleil A."/>
            <person name="Chapman S.B."/>
            <person name="Priest M."/>
            <person name="Young S.K."/>
            <person name="Wortman J."/>
            <person name="Nusbaum C."/>
            <person name="Birren B."/>
        </authorList>
    </citation>
    <scope>NUCLEOTIDE SEQUENCE [LARGE SCALE GENOMIC DNA]</scope>
    <source>
        <strain evidence="2">CBS 173.52</strain>
    </source>
</reference>
<keyword evidence="3" id="KW-1185">Reference proteome</keyword>
<dbReference type="Pfam" id="PF26639">
    <property type="entry name" value="Het-6_barrel"/>
    <property type="match status" value="1"/>
</dbReference>
<dbReference type="Pfam" id="PF06985">
    <property type="entry name" value="HET"/>
    <property type="match status" value="1"/>
</dbReference>
<dbReference type="AlphaFoldDB" id="A0A0D2GL43"/>
<name>A0A0D2GL43_CLAB1</name>
<evidence type="ECO:0000259" key="1">
    <source>
        <dbReference type="Pfam" id="PF06985"/>
    </source>
</evidence>
<proteinExistence type="predicted"/>
<dbReference type="Proteomes" id="UP000053789">
    <property type="component" value="Unassembled WGS sequence"/>
</dbReference>